<keyword evidence="3" id="KW-1185">Reference proteome</keyword>
<protein>
    <submittedName>
        <fullName evidence="2">Uncharacterized protein</fullName>
    </submittedName>
</protein>
<feature type="transmembrane region" description="Helical" evidence="1">
    <location>
        <begin position="32"/>
        <end position="54"/>
    </location>
</feature>
<dbReference type="EMBL" id="BAABHQ010000002">
    <property type="protein sequence ID" value="GAA4863968.1"/>
    <property type="molecule type" value="Genomic_DNA"/>
</dbReference>
<keyword evidence="1" id="KW-0472">Membrane</keyword>
<comment type="caution">
    <text evidence="2">The sequence shown here is derived from an EMBL/GenBank/DDBJ whole genome shotgun (WGS) entry which is preliminary data.</text>
</comment>
<sequence length="100" mass="10823">MPLYRFECRPVVGVQQCPTPFGRRGEHHMKTITLALGGLGGLAVATWVATPTVLMSTRGTIEQRTRAAWRATSAEVEAPAPPVAVVPAPRRVPRVERIPA</sequence>
<keyword evidence="1" id="KW-0812">Transmembrane</keyword>
<keyword evidence="1" id="KW-1133">Transmembrane helix</keyword>
<evidence type="ECO:0000256" key="1">
    <source>
        <dbReference type="SAM" id="Phobius"/>
    </source>
</evidence>
<evidence type="ECO:0000313" key="2">
    <source>
        <dbReference type="EMBL" id="GAA4863968.1"/>
    </source>
</evidence>
<proteinExistence type="predicted"/>
<dbReference type="Proteomes" id="UP001500457">
    <property type="component" value="Unassembled WGS sequence"/>
</dbReference>
<organism evidence="2 3">
    <name type="scientific">Actinomycetospora straminea</name>
    <dbReference type="NCBI Taxonomy" id="663607"/>
    <lineage>
        <taxon>Bacteria</taxon>
        <taxon>Bacillati</taxon>
        <taxon>Actinomycetota</taxon>
        <taxon>Actinomycetes</taxon>
        <taxon>Pseudonocardiales</taxon>
        <taxon>Pseudonocardiaceae</taxon>
        <taxon>Actinomycetospora</taxon>
    </lineage>
</organism>
<name>A0ABP9DYG5_9PSEU</name>
<evidence type="ECO:0000313" key="3">
    <source>
        <dbReference type="Proteomes" id="UP001500457"/>
    </source>
</evidence>
<gene>
    <name evidence="2" type="ORF">GCM10023203_09640</name>
</gene>
<accession>A0ABP9DYG5</accession>
<reference evidence="3" key="1">
    <citation type="journal article" date="2019" name="Int. J. Syst. Evol. Microbiol.">
        <title>The Global Catalogue of Microorganisms (GCM) 10K type strain sequencing project: providing services to taxonomists for standard genome sequencing and annotation.</title>
        <authorList>
            <consortium name="The Broad Institute Genomics Platform"/>
            <consortium name="The Broad Institute Genome Sequencing Center for Infectious Disease"/>
            <person name="Wu L."/>
            <person name="Ma J."/>
        </authorList>
    </citation>
    <scope>NUCLEOTIDE SEQUENCE [LARGE SCALE GENOMIC DNA]</scope>
    <source>
        <strain evidence="3">JCM 17983</strain>
    </source>
</reference>